<keyword evidence="1" id="KW-0620">Polyamine biosynthesis</keyword>
<feature type="transmembrane region" description="Helical" evidence="2">
    <location>
        <begin position="328"/>
        <end position="351"/>
    </location>
</feature>
<feature type="transmembrane region" description="Helical" evidence="2">
    <location>
        <begin position="72"/>
        <end position="90"/>
    </location>
</feature>
<evidence type="ECO:0000313" key="3">
    <source>
        <dbReference type="EMBL" id="MFC3713771.1"/>
    </source>
</evidence>
<keyword evidence="4" id="KW-1185">Reference proteome</keyword>
<accession>A0ABV7XDB7</accession>
<feature type="transmembrane region" description="Helical" evidence="2">
    <location>
        <begin position="40"/>
        <end position="60"/>
    </location>
</feature>
<dbReference type="PANTHER" id="PTHR43317">
    <property type="entry name" value="THERMOSPERMINE SYNTHASE ACAULIS5"/>
    <property type="match status" value="1"/>
</dbReference>
<organism evidence="3 4">
    <name type="scientific">Sphingoaurantiacus capsulatus</name>
    <dbReference type="NCBI Taxonomy" id="1771310"/>
    <lineage>
        <taxon>Bacteria</taxon>
        <taxon>Pseudomonadati</taxon>
        <taxon>Pseudomonadota</taxon>
        <taxon>Alphaproteobacteria</taxon>
        <taxon>Sphingomonadales</taxon>
        <taxon>Sphingosinicellaceae</taxon>
        <taxon>Sphingoaurantiacus</taxon>
    </lineage>
</organism>
<protein>
    <submittedName>
        <fullName evidence="3">Spermidine synthase</fullName>
    </submittedName>
</protein>
<dbReference type="Gene3D" id="3.40.50.150">
    <property type="entry name" value="Vaccinia Virus protein VP39"/>
    <property type="match status" value="1"/>
</dbReference>
<feature type="transmembrane region" description="Helical" evidence="2">
    <location>
        <begin position="386"/>
        <end position="404"/>
    </location>
</feature>
<feature type="transmembrane region" description="Helical" evidence="2">
    <location>
        <begin position="102"/>
        <end position="120"/>
    </location>
</feature>
<dbReference type="Proteomes" id="UP001595615">
    <property type="component" value="Unassembled WGS sequence"/>
</dbReference>
<keyword evidence="2" id="KW-0812">Transmembrane</keyword>
<feature type="transmembrane region" description="Helical" evidence="2">
    <location>
        <begin position="140"/>
        <end position="160"/>
    </location>
</feature>
<feature type="transmembrane region" description="Helical" evidence="2">
    <location>
        <begin position="410"/>
        <end position="428"/>
    </location>
</feature>
<keyword evidence="2" id="KW-1133">Transmembrane helix</keyword>
<dbReference type="InterPro" id="IPR029063">
    <property type="entry name" value="SAM-dependent_MTases_sf"/>
</dbReference>
<comment type="caution">
    <text evidence="3">The sequence shown here is derived from an EMBL/GenBank/DDBJ whole genome shotgun (WGS) entry which is preliminary data.</text>
</comment>
<dbReference type="RefSeq" id="WP_380862590.1">
    <property type="nucleotide sequence ID" value="NZ_JBHRXV010000011.1"/>
</dbReference>
<feature type="transmembrane region" description="Helical" evidence="2">
    <location>
        <begin position="172"/>
        <end position="192"/>
    </location>
</feature>
<gene>
    <name evidence="3" type="ORF">ACFOMD_14435</name>
</gene>
<reference evidence="4" key="1">
    <citation type="journal article" date="2019" name="Int. J. Syst. Evol. Microbiol.">
        <title>The Global Catalogue of Microorganisms (GCM) 10K type strain sequencing project: providing services to taxonomists for standard genome sequencing and annotation.</title>
        <authorList>
            <consortium name="The Broad Institute Genomics Platform"/>
            <consortium name="The Broad Institute Genome Sequencing Center for Infectious Disease"/>
            <person name="Wu L."/>
            <person name="Ma J."/>
        </authorList>
    </citation>
    <scope>NUCLEOTIDE SEQUENCE [LARGE SCALE GENOMIC DNA]</scope>
    <source>
        <strain evidence="4">KCTC 42644</strain>
    </source>
</reference>
<proteinExistence type="predicted"/>
<dbReference type="PANTHER" id="PTHR43317:SF1">
    <property type="entry name" value="THERMOSPERMINE SYNTHASE ACAULIS5"/>
    <property type="match status" value="1"/>
</dbReference>
<name>A0ABV7XDB7_9SPHN</name>
<feature type="transmembrane region" description="Helical" evidence="2">
    <location>
        <begin position="7"/>
        <end position="28"/>
    </location>
</feature>
<dbReference type="NCBIfam" id="NF037959">
    <property type="entry name" value="MFS_SpdSyn"/>
    <property type="match status" value="1"/>
</dbReference>
<dbReference type="CDD" id="cd02440">
    <property type="entry name" value="AdoMet_MTases"/>
    <property type="match status" value="1"/>
</dbReference>
<keyword evidence="2" id="KW-0472">Membrane</keyword>
<evidence type="ECO:0000256" key="1">
    <source>
        <dbReference type="ARBA" id="ARBA00023115"/>
    </source>
</evidence>
<feature type="transmembrane region" description="Helical" evidence="2">
    <location>
        <begin position="239"/>
        <end position="258"/>
    </location>
</feature>
<sequence length="721" mass="78888">MILSRRALFTLTIFVGSFLLFLVQPLIARLALPRLGGAPAVWNTAMLFYQAVLLLGYLYAHALARAPARTQAMVHLALLAGAALMLPIGLADFAPPATSNPAFWLLGLLAASIGPLFLAVSAQAPLMQAWFAAGDDRDPYFLYAASNAGSLLALLAYPFLVEPLMSLGVQSWLWSGGYALLIALVAACAWRTRGAHIREVPLERIAIPWRKKLYWVMLAFVPSGLLLSTTTHLTTDVMAMPLLWVAPLAIYLITFIIAFSSAGEIFCRQAMKISPILLLVFGSWLFVDWGALALLLAAAGLVLLFYVALALHGELARTRPPAGNLTEFYLWVSVGGMIGGLFCGLLAPLIFDWSYEHPILLILAAALIPAKPLLKRIGRLWQKQPTRWLMRYVLPTLSLVVSLWVPSERLAAAFVIGGMGLAAILSIGHRKAFAVHFLALMLGLGGWATIDVSTIPHARERSFFGTYEIRGSNSRRIRELVHGTTLHGVQSTVPAYMREPMTYYVRDSGVGKAMTLAAPDASIGFVGLGTGTLACYAQPGQSWTAFEIDPAMVRIARDKRLFSYLSRCKPDIKVDVGDARLRLGGYKAAFDLLAVDAFSSDAIPLHLMTAEAFDAYARSLKPGGLLLVHISNRHLDLEPVVAAIAKKQGWTAVLRDYRSPPEQPSGMMYTRSQWIMLGRDKAAVQRVLDAGPQADWRPLRERKDVPAWTDDFASALPLLKY</sequence>
<feature type="transmembrane region" description="Helical" evidence="2">
    <location>
        <begin position="433"/>
        <end position="450"/>
    </location>
</feature>
<feature type="transmembrane region" description="Helical" evidence="2">
    <location>
        <begin position="213"/>
        <end position="233"/>
    </location>
</feature>
<evidence type="ECO:0000256" key="2">
    <source>
        <dbReference type="SAM" id="Phobius"/>
    </source>
</evidence>
<dbReference type="SUPFAM" id="SSF53335">
    <property type="entry name" value="S-adenosyl-L-methionine-dependent methyltransferases"/>
    <property type="match status" value="1"/>
</dbReference>
<dbReference type="EMBL" id="JBHRXV010000011">
    <property type="protein sequence ID" value="MFC3713771.1"/>
    <property type="molecule type" value="Genomic_DNA"/>
</dbReference>
<feature type="transmembrane region" description="Helical" evidence="2">
    <location>
        <begin position="270"/>
        <end position="287"/>
    </location>
</feature>
<evidence type="ECO:0000313" key="4">
    <source>
        <dbReference type="Proteomes" id="UP001595615"/>
    </source>
</evidence>